<keyword evidence="3" id="KW-1185">Reference proteome</keyword>
<accession>A0A4Y9SDQ8</accession>
<comment type="caution">
    <text evidence="2">The sequence shown here is derived from an EMBL/GenBank/DDBJ whole genome shotgun (WGS) entry which is preliminary data.</text>
</comment>
<gene>
    <name evidence="2" type="ORF">E4L98_17775</name>
</gene>
<dbReference type="Pfam" id="PF00188">
    <property type="entry name" value="CAP"/>
    <property type="match status" value="1"/>
</dbReference>
<dbReference type="OrthoDB" id="8751307at2"/>
<proteinExistence type="predicted"/>
<dbReference type="InterPro" id="IPR014044">
    <property type="entry name" value="CAP_dom"/>
</dbReference>
<feature type="domain" description="SCP" evidence="1">
    <location>
        <begin position="98"/>
        <end position="231"/>
    </location>
</feature>
<dbReference type="Proteomes" id="UP000297729">
    <property type="component" value="Unassembled WGS sequence"/>
</dbReference>
<organism evidence="2 3">
    <name type="scientific">Duganella callida</name>
    <dbReference type="NCBI Taxonomy" id="2561932"/>
    <lineage>
        <taxon>Bacteria</taxon>
        <taxon>Pseudomonadati</taxon>
        <taxon>Pseudomonadota</taxon>
        <taxon>Betaproteobacteria</taxon>
        <taxon>Burkholderiales</taxon>
        <taxon>Oxalobacteraceae</taxon>
        <taxon>Telluria group</taxon>
        <taxon>Duganella</taxon>
    </lineage>
</organism>
<evidence type="ECO:0000313" key="3">
    <source>
        <dbReference type="Proteomes" id="UP000297729"/>
    </source>
</evidence>
<evidence type="ECO:0000313" key="2">
    <source>
        <dbReference type="EMBL" id="TFW18695.1"/>
    </source>
</evidence>
<evidence type="ECO:0000259" key="1">
    <source>
        <dbReference type="Pfam" id="PF00188"/>
    </source>
</evidence>
<sequence length="372" mass="38801">MIIYEKVAMCQSSGIDDNRLKDPILSSSSAMILRTIPVTIAVLLAACGGGGSGTPSAGVSTPMNPAGPTAPVVTPGDTQTTVPALTYAATSEEYAFVTALNDFRGKVGLGLLAQNTKLDAASTNHLSYIITNDVNSGGTVNFNTYDPATGRSMLHIENGALAKFTGIQEGERAKFAQYEGSYVGEEVTFGGKQGGAAAFATLAQTVYHRAGLMMQNVREIGVAVGTDQSQTVVMEMGLKTNQSVASDYVGVYPANGQTAVALHAYVEAPNPFPDLSTANADFPTKTSYPISVSVVTGNTIAVTTFTVTEAGQAAPMDARLMTRSNDPNAYLSSNVAFLIAKAPFKSGTTYNVKFAGTNNGVAFTKDWSFSTK</sequence>
<reference evidence="2 3" key="1">
    <citation type="submission" date="2019-03" db="EMBL/GenBank/DDBJ databases">
        <title>Draft Genome Sequence of Duganella callidus sp. nov., a Novel Duganella Species Isolated from Cultivated Soil.</title>
        <authorList>
            <person name="Raths R."/>
            <person name="Peta V."/>
            <person name="Bucking H."/>
        </authorList>
    </citation>
    <scope>NUCLEOTIDE SEQUENCE [LARGE SCALE GENOMIC DNA]</scope>
    <source>
        <strain evidence="2 3">DN04</strain>
    </source>
</reference>
<dbReference type="Gene3D" id="3.40.33.10">
    <property type="entry name" value="CAP"/>
    <property type="match status" value="1"/>
</dbReference>
<dbReference type="EMBL" id="SPVG01000180">
    <property type="protein sequence ID" value="TFW18695.1"/>
    <property type="molecule type" value="Genomic_DNA"/>
</dbReference>
<protein>
    <submittedName>
        <fullName evidence="2">CAP domain-containing protein</fullName>
    </submittedName>
</protein>
<name>A0A4Y9SDQ8_9BURK</name>
<dbReference type="InterPro" id="IPR035940">
    <property type="entry name" value="CAP_sf"/>
</dbReference>
<dbReference type="AlphaFoldDB" id="A0A4Y9SDQ8"/>